<dbReference type="Gene3D" id="2.60.40.2620">
    <property type="entry name" value="Fimbrillin-like"/>
    <property type="match status" value="1"/>
</dbReference>
<proteinExistence type="predicted"/>
<dbReference type="GO" id="GO:0035591">
    <property type="term" value="F:signaling adaptor activity"/>
    <property type="evidence" value="ECO:0007669"/>
    <property type="project" value="TreeGrafter"/>
</dbReference>
<dbReference type="AlphaFoldDB" id="A0AA41D7R5"/>
<dbReference type="InterPro" id="IPR032675">
    <property type="entry name" value="LRR_dom_sf"/>
</dbReference>
<dbReference type="CDD" id="cd13120">
    <property type="entry name" value="BF2867_like_N"/>
    <property type="match status" value="1"/>
</dbReference>
<evidence type="ECO:0000313" key="4">
    <source>
        <dbReference type="Proteomes" id="UP000698924"/>
    </source>
</evidence>
<protein>
    <recommendedName>
        <fullName evidence="5">Internalin-J</fullName>
    </recommendedName>
</protein>
<sequence length="1107" mass="124746">MRKIGYYAIVAFIAITGCTKEEFSGNGSIKGNYTLKVEIENGSDTRTAVDNENRVIWVKNDQIGVWGNKRTVNACFKYNEMSDDGSIASFNGTLEDDEQPIAAYYPYRMEASLIDDKLSFTLPSEYEYTECSNAPMIGVKQENGNFLFKHLCGLMKLTLKGVPVGSSKLIISSEGENAKGISGQAIVTDIKGENAILTISEEGLNTVAVNVDAKEVSDKTFYIPLPVGKYSQISVSYSMGDNVYFQKTISDCQIKRGVILKMPEVPVLNEGEMLEEYLQTIRNYISTLMEDSQNDVELVKDGLISWLEQQSYVSDIEYDDSKDYVTITYSNGLQSMVSFDYVEDSTAVADTKTVTEEVSYESTIYDVAYVGGETLAVSGPVLYLQGTEWGWYGDDLDDEFEDICEIIEKSPINAKMEKSYKDIFVLNRLEKYSTILISSAHGAGNIQGGFGIQCDDIQQDSIDRYGNSVLPNLDCVIFRNTIGGGIITRYKFLDSYFIKPEYFDNYQWPSTYFIYGNYCWSYELGKHITPSFCGYKCKTSVTNNVQMSKEYFGYLFNGVTHGDAVGNVEKREYGYFGLGHMCELVSSDKYKKQRYFSITTNSVKHMDGVFGGVKVTGKFNGYNNLKKQGIQYGVFYRKKDNSEFIPSDPAVEFATFSEYSFPKPLDQEGNLTLGIYNLDPEMVYQFTLGFKYGEKYYYGNVCEFTTGAEMDREALIDYYYQADGDNWDADARANWCTDKPISEWANVTTSVLDGNMRVTKLTFPEFSEKVENINLQRLDSLTTLEINGVHLKSLDVSGLMRLKCIEDDSRSSSVNGTSSIDYVNLAGCKNYTNKWGLGIPFNYGKNTNLSGCVSLAGSFYIYEHMETLNLSGCTALEYINNTNNINLKELDVSGCSRLKEIDINQSNDRMALNKISLTGCTELKALYCNSCELTALDVSSCNKLEQLYCNDNRLTSLKLGELPLLYDLYCAGNQLASLDINQCKSLQTLSCGWNQLTTLNVSTFNELSRIYCDNNLLTSIEIPSNYSLGTLSCKNNKITTLDLSKMFSDQSSVEAQDNYITLVKFRNRMHEIKNKNNFTLWGEYSASNKYYSSIDPHYEYPQHQYAE</sequence>
<evidence type="ECO:0000256" key="2">
    <source>
        <dbReference type="ARBA" id="ARBA00022737"/>
    </source>
</evidence>
<dbReference type="InterPro" id="IPR052574">
    <property type="entry name" value="CDIRP"/>
</dbReference>
<dbReference type="Proteomes" id="UP000698924">
    <property type="component" value="Unassembled WGS sequence"/>
</dbReference>
<dbReference type="EMBL" id="JACJMO010000004">
    <property type="protein sequence ID" value="MBM6856891.1"/>
    <property type="molecule type" value="Genomic_DNA"/>
</dbReference>
<dbReference type="PANTHER" id="PTHR47566">
    <property type="match status" value="1"/>
</dbReference>
<evidence type="ECO:0000256" key="1">
    <source>
        <dbReference type="ARBA" id="ARBA00022614"/>
    </source>
</evidence>
<keyword evidence="2" id="KW-0677">Repeat</keyword>
<gene>
    <name evidence="3" type="ORF">H6D15_04625</name>
</gene>
<evidence type="ECO:0008006" key="5">
    <source>
        <dbReference type="Google" id="ProtNLM"/>
    </source>
</evidence>
<keyword evidence="1" id="KW-0433">Leucine-rich repeat</keyword>
<dbReference type="PANTHER" id="PTHR47566:SF1">
    <property type="entry name" value="PROTEIN NUD1"/>
    <property type="match status" value="1"/>
</dbReference>
<dbReference type="InterPro" id="IPR042278">
    <property type="entry name" value="Mfa-like_1_N"/>
</dbReference>
<accession>A0AA41D7R5</accession>
<dbReference type="PROSITE" id="PS51257">
    <property type="entry name" value="PROKAR_LIPOPROTEIN"/>
    <property type="match status" value="1"/>
</dbReference>
<reference evidence="3 4" key="1">
    <citation type="journal article" date="2021" name="Sci. Rep.">
        <title>The distribution of antibiotic resistance genes in chicken gut microbiota commensals.</title>
        <authorList>
            <person name="Juricova H."/>
            <person name="Matiasovicova J."/>
            <person name="Kubasova T."/>
            <person name="Cejkova D."/>
            <person name="Rychlik I."/>
        </authorList>
    </citation>
    <scope>NUCLEOTIDE SEQUENCE [LARGE SCALE GENOMIC DNA]</scope>
    <source>
        <strain evidence="3 4">An421</strain>
    </source>
</reference>
<dbReference type="RefSeq" id="WP_204971279.1">
    <property type="nucleotide sequence ID" value="NZ_JAAZTS010000004.1"/>
</dbReference>
<dbReference type="Gene3D" id="3.80.10.10">
    <property type="entry name" value="Ribonuclease Inhibitor"/>
    <property type="match status" value="1"/>
</dbReference>
<dbReference type="SUPFAM" id="SSF52058">
    <property type="entry name" value="L domain-like"/>
    <property type="match status" value="1"/>
</dbReference>
<organism evidence="3 4">
    <name type="scientific">Caecibacteroides pullorum</name>
    <dbReference type="NCBI Taxonomy" id="2725562"/>
    <lineage>
        <taxon>Bacteria</taxon>
        <taxon>Pseudomonadati</taxon>
        <taxon>Bacteroidota</taxon>
        <taxon>Bacteroidia</taxon>
        <taxon>Bacteroidales</taxon>
        <taxon>Bacteroidaceae</taxon>
        <taxon>Caecibacteroides</taxon>
    </lineage>
</organism>
<keyword evidence="4" id="KW-1185">Reference proteome</keyword>
<evidence type="ECO:0000313" key="3">
    <source>
        <dbReference type="EMBL" id="MBM6856891.1"/>
    </source>
</evidence>
<comment type="caution">
    <text evidence="3">The sequence shown here is derived from an EMBL/GenBank/DDBJ whole genome shotgun (WGS) entry which is preliminary data.</text>
</comment>
<name>A0AA41D7R5_9BACT</name>